<accession>A0A809R0M6</accession>
<dbReference type="InterPro" id="IPR021969">
    <property type="entry name" value="DUF3579"/>
</dbReference>
<dbReference type="KEGG" id="ddz:DSYM_10170"/>
<organism evidence="1 2">
    <name type="scientific">Candidatus Desulfobacillus denitrificans</name>
    <dbReference type="NCBI Taxonomy" id="2608985"/>
    <lineage>
        <taxon>Bacteria</taxon>
        <taxon>Pseudomonadati</taxon>
        <taxon>Pseudomonadota</taxon>
        <taxon>Betaproteobacteria</taxon>
        <taxon>Candidatus Desulfobacillus</taxon>
    </lineage>
</organism>
<dbReference type="EMBL" id="AP021857">
    <property type="protein sequence ID" value="BBO20318.1"/>
    <property type="molecule type" value="Genomic_DNA"/>
</dbReference>
<proteinExistence type="predicted"/>
<dbReference type="Proteomes" id="UP000662914">
    <property type="component" value="Chromosome"/>
</dbReference>
<gene>
    <name evidence="1" type="ORF">DSYM_10170</name>
</gene>
<evidence type="ECO:0000313" key="2">
    <source>
        <dbReference type="Proteomes" id="UP000662914"/>
    </source>
</evidence>
<reference evidence="1" key="1">
    <citation type="journal article" name="DNA Res.">
        <title>The physiological potential of anammox bacteria as revealed by their core genome structure.</title>
        <authorList>
            <person name="Okubo T."/>
            <person name="Toyoda A."/>
            <person name="Fukuhara K."/>
            <person name="Uchiyama I."/>
            <person name="Harigaya Y."/>
            <person name="Kuroiwa M."/>
            <person name="Suzuki T."/>
            <person name="Murakami Y."/>
            <person name="Suwa Y."/>
            <person name="Takami H."/>
        </authorList>
    </citation>
    <scope>NUCLEOTIDE SEQUENCE</scope>
    <source>
        <strain evidence="1">317325-3</strain>
    </source>
</reference>
<evidence type="ECO:0008006" key="3">
    <source>
        <dbReference type="Google" id="ProtNLM"/>
    </source>
</evidence>
<dbReference type="Gene3D" id="3.30.70.2340">
    <property type="entry name" value="Uncharacterised protein PF12112 family, DUF3579"/>
    <property type="match status" value="1"/>
</dbReference>
<evidence type="ECO:0000313" key="1">
    <source>
        <dbReference type="EMBL" id="BBO20318.1"/>
    </source>
</evidence>
<dbReference type="AlphaFoldDB" id="A0A809R0M6"/>
<name>A0A809R0M6_9PROT</name>
<sequence length="100" mass="11266">MSEKPQENFIIVGLTLDGKKFRPSDWAERLCGIMSAFGADHRMSYSPYVRPGLHLGEKCVYVAARLYEFEPMAYNFLGSFAKDNALQVIKTGRPDAKSDD</sequence>
<protein>
    <recommendedName>
        <fullName evidence="3">DUF3579 domain-containing protein</fullName>
    </recommendedName>
</protein>
<dbReference type="Pfam" id="PF12112">
    <property type="entry name" value="DUF3579"/>
    <property type="match status" value="1"/>
</dbReference>